<feature type="transmembrane region" description="Helical" evidence="1">
    <location>
        <begin position="69"/>
        <end position="94"/>
    </location>
</feature>
<name>A0A916QT29_9RHOB</name>
<keyword evidence="1" id="KW-0472">Membrane</keyword>
<dbReference type="Proteomes" id="UP000628017">
    <property type="component" value="Unassembled WGS sequence"/>
</dbReference>
<proteinExistence type="predicted"/>
<keyword evidence="3" id="KW-1185">Reference proteome</keyword>
<organism evidence="2 3">
    <name type="scientific">Neptunicoccus cionae</name>
    <dbReference type="NCBI Taxonomy" id="2035344"/>
    <lineage>
        <taxon>Bacteria</taxon>
        <taxon>Pseudomonadati</taxon>
        <taxon>Pseudomonadota</taxon>
        <taxon>Alphaproteobacteria</taxon>
        <taxon>Rhodobacterales</taxon>
        <taxon>Paracoccaceae</taxon>
        <taxon>Neptunicoccus</taxon>
    </lineage>
</organism>
<dbReference type="AlphaFoldDB" id="A0A916QT29"/>
<evidence type="ECO:0000313" key="3">
    <source>
        <dbReference type="Proteomes" id="UP000628017"/>
    </source>
</evidence>
<keyword evidence="1" id="KW-0812">Transmembrane</keyword>
<reference evidence="2" key="1">
    <citation type="journal article" date="2014" name="Int. J. Syst. Evol. Microbiol.">
        <title>Complete genome sequence of Corynebacterium casei LMG S-19264T (=DSM 44701T), isolated from a smear-ripened cheese.</title>
        <authorList>
            <consortium name="US DOE Joint Genome Institute (JGI-PGF)"/>
            <person name="Walter F."/>
            <person name="Albersmeier A."/>
            <person name="Kalinowski J."/>
            <person name="Ruckert C."/>
        </authorList>
    </citation>
    <scope>NUCLEOTIDE SEQUENCE</scope>
    <source>
        <strain evidence="2">CGMCC 1.15880</strain>
    </source>
</reference>
<accession>A0A916QT29</accession>
<comment type="caution">
    <text evidence="2">The sequence shown here is derived from an EMBL/GenBank/DDBJ whole genome shotgun (WGS) entry which is preliminary data.</text>
</comment>
<evidence type="ECO:0008006" key="4">
    <source>
        <dbReference type="Google" id="ProtNLM"/>
    </source>
</evidence>
<protein>
    <recommendedName>
        <fullName evidence="4">Dihydroorotate dehydrogenase</fullName>
    </recommendedName>
</protein>
<sequence>MAHSDKGQDEEMLDMFFDAAKAQEPVPGSDLMARILADASQVQSGFQTVPDAKPVPTPARTTQSILTRIFAVLGGWAGASALTASICIGVLYGATAPDTVRSYLPSLNEQTAELDFSYLGLLDETVADLEG</sequence>
<evidence type="ECO:0000256" key="1">
    <source>
        <dbReference type="SAM" id="Phobius"/>
    </source>
</evidence>
<gene>
    <name evidence="2" type="ORF">GCM10011498_05770</name>
</gene>
<reference evidence="2" key="2">
    <citation type="submission" date="2020-09" db="EMBL/GenBank/DDBJ databases">
        <authorList>
            <person name="Sun Q."/>
            <person name="Zhou Y."/>
        </authorList>
    </citation>
    <scope>NUCLEOTIDE SEQUENCE</scope>
    <source>
        <strain evidence="2">CGMCC 1.15880</strain>
    </source>
</reference>
<keyword evidence="1" id="KW-1133">Transmembrane helix</keyword>
<dbReference type="EMBL" id="BMKA01000001">
    <property type="protein sequence ID" value="GGA08691.1"/>
    <property type="molecule type" value="Genomic_DNA"/>
</dbReference>
<evidence type="ECO:0000313" key="2">
    <source>
        <dbReference type="EMBL" id="GGA08691.1"/>
    </source>
</evidence>
<dbReference type="RefSeq" id="WP_188670728.1">
    <property type="nucleotide sequence ID" value="NZ_BMKA01000001.1"/>
</dbReference>